<dbReference type="STRING" id="1802306.A3C72_04455"/>
<comment type="caution">
    <text evidence="2">The sequence shown here is derived from an EMBL/GenBank/DDBJ whole genome shotgun (WGS) entry which is preliminary data.</text>
</comment>
<gene>
    <name evidence="2" type="ORF">A3C72_04455</name>
</gene>
<protein>
    <submittedName>
        <fullName evidence="2">Uncharacterized protein</fullName>
    </submittedName>
</protein>
<accession>A0A1G2MN59</accession>
<name>A0A1G2MN59_9BACT</name>
<dbReference type="EMBL" id="MHRK01000010">
    <property type="protein sequence ID" value="OHA24461.1"/>
    <property type="molecule type" value="Genomic_DNA"/>
</dbReference>
<evidence type="ECO:0000256" key="1">
    <source>
        <dbReference type="SAM" id="MobiDB-lite"/>
    </source>
</evidence>
<proteinExistence type="predicted"/>
<evidence type="ECO:0000313" key="2">
    <source>
        <dbReference type="EMBL" id="OHA24461.1"/>
    </source>
</evidence>
<dbReference type="Proteomes" id="UP000177130">
    <property type="component" value="Unassembled WGS sequence"/>
</dbReference>
<feature type="region of interest" description="Disordered" evidence="1">
    <location>
        <begin position="1"/>
        <end position="26"/>
    </location>
</feature>
<reference evidence="2 3" key="1">
    <citation type="journal article" date="2016" name="Nat. Commun.">
        <title>Thousands of microbial genomes shed light on interconnected biogeochemical processes in an aquifer system.</title>
        <authorList>
            <person name="Anantharaman K."/>
            <person name="Brown C.T."/>
            <person name="Hug L.A."/>
            <person name="Sharon I."/>
            <person name="Castelle C.J."/>
            <person name="Probst A.J."/>
            <person name="Thomas B.C."/>
            <person name="Singh A."/>
            <person name="Wilkins M.J."/>
            <person name="Karaoz U."/>
            <person name="Brodie E.L."/>
            <person name="Williams K.H."/>
            <person name="Hubbard S.S."/>
            <person name="Banfield J.F."/>
        </authorList>
    </citation>
    <scope>NUCLEOTIDE SEQUENCE [LARGE SCALE GENOMIC DNA]</scope>
</reference>
<sequence>MNGRIINSASGGTLLSNPPDGEAGKVFPVPRLIPRQGDPREQFTAKIARLTARQGRGKFYSNQV</sequence>
<evidence type="ECO:0000313" key="3">
    <source>
        <dbReference type="Proteomes" id="UP000177130"/>
    </source>
</evidence>
<organism evidence="2 3">
    <name type="scientific">Candidatus Taylorbacteria bacterium RIFCSPHIGHO2_02_FULL_43_32b</name>
    <dbReference type="NCBI Taxonomy" id="1802306"/>
    <lineage>
        <taxon>Bacteria</taxon>
        <taxon>Candidatus Tayloriibacteriota</taxon>
    </lineage>
</organism>
<dbReference type="AlphaFoldDB" id="A0A1G2MN59"/>
<feature type="compositionally biased region" description="Polar residues" evidence="1">
    <location>
        <begin position="1"/>
        <end position="16"/>
    </location>
</feature>